<dbReference type="SUPFAM" id="SSF53335">
    <property type="entry name" value="S-adenosyl-L-methionine-dependent methyltransferases"/>
    <property type="match status" value="1"/>
</dbReference>
<gene>
    <name evidence="2" type="ORF">SAMN02787118_127103</name>
</gene>
<feature type="domain" description="Methyltransferase" evidence="1">
    <location>
        <begin position="168"/>
        <end position="266"/>
    </location>
</feature>
<dbReference type="GO" id="GO:0008168">
    <property type="term" value="F:methyltransferase activity"/>
    <property type="evidence" value="ECO:0007669"/>
    <property type="project" value="UniProtKB-KW"/>
</dbReference>
<dbReference type="Proteomes" id="UP000181942">
    <property type="component" value="Unassembled WGS sequence"/>
</dbReference>
<sequence>MDIELLVIPDCPNTRSAADRLHQVLDGLGLHDVTVTTHVIADQTEAAAARFTGSPTFLINGRDPFAEPNATPGLACRMYRTPDGLAGVPAADQLRQALTNPLWAGRHRRHRSGQGERTDVNDEPELADTQREHWQHTYTAHPGMYGEQPSAPAVHAADVFRSADATDVLELGAGHGRDALYFAREGFTVQATDFSPVGLEQLRNAARKQGVDERVTTVMHDVREPLRLADASVDAVFAHMLLCMALSTKEIHTLVGEVRRVLRPGGIFVYTVRHTGDTHYGAGTAHGDDIFEHGGFAVHFFPRHLVDALAEGWNLAEVHAFEEGELPRRLWRITQTRPR</sequence>
<organism evidence="2 3">
    <name type="scientific">Streptomyces mirabilis</name>
    <dbReference type="NCBI Taxonomy" id="68239"/>
    <lineage>
        <taxon>Bacteria</taxon>
        <taxon>Bacillati</taxon>
        <taxon>Actinomycetota</taxon>
        <taxon>Actinomycetes</taxon>
        <taxon>Kitasatosporales</taxon>
        <taxon>Streptomycetaceae</taxon>
        <taxon>Streptomyces</taxon>
    </lineage>
</organism>
<evidence type="ECO:0000313" key="3">
    <source>
        <dbReference type="Proteomes" id="UP000181942"/>
    </source>
</evidence>
<accession>A0A1I2UCW6</accession>
<dbReference type="Gene3D" id="3.40.50.150">
    <property type="entry name" value="Vaccinia Virus protein VP39"/>
    <property type="match status" value="1"/>
</dbReference>
<reference evidence="2 3" key="1">
    <citation type="submission" date="2016-10" db="EMBL/GenBank/DDBJ databases">
        <authorList>
            <person name="de Groot N.N."/>
        </authorList>
    </citation>
    <scope>NUCLEOTIDE SEQUENCE [LARGE SCALE GENOMIC DNA]</scope>
    <source>
        <strain evidence="2 3">OK461</strain>
    </source>
</reference>
<dbReference type="RefSeq" id="WP_256259341.1">
    <property type="nucleotide sequence ID" value="NZ_FONR01000027.1"/>
</dbReference>
<protein>
    <submittedName>
        <fullName evidence="2">Methyltransferase domain-containing protein</fullName>
    </submittedName>
</protein>
<dbReference type="PANTHER" id="PTHR42912:SF93">
    <property type="entry name" value="N6-ADENOSINE-METHYLTRANSFERASE TMT1A"/>
    <property type="match status" value="1"/>
</dbReference>
<evidence type="ECO:0000313" key="2">
    <source>
        <dbReference type="EMBL" id="SFG74863.1"/>
    </source>
</evidence>
<dbReference type="PANTHER" id="PTHR42912">
    <property type="entry name" value="METHYLTRANSFERASE"/>
    <property type="match status" value="1"/>
</dbReference>
<dbReference type="CDD" id="cd02440">
    <property type="entry name" value="AdoMet_MTases"/>
    <property type="match status" value="1"/>
</dbReference>
<dbReference type="InterPro" id="IPR029063">
    <property type="entry name" value="SAM-dependent_MTases_sf"/>
</dbReference>
<name>A0A1I2UCW6_9ACTN</name>
<evidence type="ECO:0000259" key="1">
    <source>
        <dbReference type="Pfam" id="PF13649"/>
    </source>
</evidence>
<dbReference type="AlphaFoldDB" id="A0A1I2UCW6"/>
<dbReference type="GO" id="GO:0032259">
    <property type="term" value="P:methylation"/>
    <property type="evidence" value="ECO:0007669"/>
    <property type="project" value="UniProtKB-KW"/>
</dbReference>
<dbReference type="EMBL" id="FONR01000027">
    <property type="protein sequence ID" value="SFG74863.1"/>
    <property type="molecule type" value="Genomic_DNA"/>
</dbReference>
<proteinExistence type="predicted"/>
<dbReference type="InterPro" id="IPR041698">
    <property type="entry name" value="Methyltransf_25"/>
</dbReference>
<keyword evidence="2" id="KW-0489">Methyltransferase</keyword>
<dbReference type="InterPro" id="IPR050508">
    <property type="entry name" value="Methyltransf_Superfamily"/>
</dbReference>
<dbReference type="Pfam" id="PF13649">
    <property type="entry name" value="Methyltransf_25"/>
    <property type="match status" value="1"/>
</dbReference>
<keyword evidence="2" id="KW-0808">Transferase</keyword>